<feature type="chain" id="PRO_5028975175" description="LamG-like jellyroll fold domain-containing protein" evidence="6">
    <location>
        <begin position="32"/>
        <end position="1135"/>
    </location>
</feature>
<dbReference type="SMART" id="SM00560">
    <property type="entry name" value="LamGL"/>
    <property type="match status" value="2"/>
</dbReference>
<evidence type="ECO:0000313" key="8">
    <source>
        <dbReference type="EMBL" id="GFJ86869.1"/>
    </source>
</evidence>
<dbReference type="GO" id="GO:0006955">
    <property type="term" value="P:immune response"/>
    <property type="evidence" value="ECO:0007669"/>
    <property type="project" value="InterPro"/>
</dbReference>
<evidence type="ECO:0000256" key="2">
    <source>
        <dbReference type="ARBA" id="ARBA00022525"/>
    </source>
</evidence>
<keyword evidence="4" id="KW-1015">Disulfide bond</keyword>
<dbReference type="SUPFAM" id="SSF49899">
    <property type="entry name" value="Concanavalin A-like lectins/glucanases"/>
    <property type="match status" value="2"/>
</dbReference>
<evidence type="ECO:0000256" key="1">
    <source>
        <dbReference type="ARBA" id="ARBA00004613"/>
    </source>
</evidence>
<accession>A0A6V8KX42</accession>
<reference evidence="8 9" key="2">
    <citation type="submission" date="2020-03" db="EMBL/GenBank/DDBJ databases">
        <authorList>
            <person name="Ichikawa N."/>
            <person name="Kimura A."/>
            <person name="Kitahashi Y."/>
            <person name="Uohara A."/>
        </authorList>
    </citation>
    <scope>NUCLEOTIDE SEQUENCE [LARGE SCALE GENOMIC DNA]</scope>
    <source>
        <strain evidence="8 9">NBRC 108638</strain>
    </source>
</reference>
<name>A0A6V8KX42_9ACTN</name>
<dbReference type="InterPro" id="IPR013320">
    <property type="entry name" value="ConA-like_dom_sf"/>
</dbReference>
<evidence type="ECO:0000256" key="4">
    <source>
        <dbReference type="ARBA" id="ARBA00023157"/>
    </source>
</evidence>
<feature type="domain" description="LamG-like jellyroll fold" evidence="7">
    <location>
        <begin position="976"/>
        <end position="1125"/>
    </location>
</feature>
<dbReference type="Gene3D" id="2.60.120.200">
    <property type="match status" value="2"/>
</dbReference>
<feature type="domain" description="LamG-like jellyroll fold" evidence="7">
    <location>
        <begin position="766"/>
        <end position="906"/>
    </location>
</feature>
<evidence type="ECO:0000256" key="6">
    <source>
        <dbReference type="SAM" id="SignalP"/>
    </source>
</evidence>
<gene>
    <name evidence="8" type="ORF">Prum_005110</name>
</gene>
<dbReference type="RefSeq" id="WP_173073578.1">
    <property type="nucleotide sequence ID" value="NZ_BAABJB010000026.1"/>
</dbReference>
<sequence>MRRATDRVRIAAVLALLMAAAPVAPPGRAQAARPAAPAPLSEAAASARAQATGKPVEVGALTSETRKVMANPDGTFTADLAAGPARFKDSAGAWRDVDLTLERRPDGSVAPRAHPRGLVLSGAAGGGIHDLATLGSGPARVALGWRGALPKPLLSGVTATYPDVRPGVDLVVEVRRTGFEESLVVRSRSGLSAVGSIALPWRVAGVTPRAAADGGFELRGPGGGSVGRIHPARMWDARVAPGSGEHTHVAAVPMRTLAVADGLGTDVSLVPDAKLLSDPKLQFPVTVDPAVTYYPAGFDAFVQSNFTTDQSGASELKLGFTDDTGSYTARSFLRWDTSALIGRHVLGATIYLYETWAWSCRAFRWQVYVTGWADTSTRWSNQPWWGGLLDWGSTMTKGYDPCGSADGWVTSDVRNTFQWAADNSVSLFTTGIRADPADEGNHDSWKRFHSAEAANDPHVAVTYNTKPNTPDTLRIDGKTCGTGAGRPAVDTVTGQPAMQARLTDPDGTEASLTGSFYLAELGTALPATPTVVASAVASGNSATAVIPTAFALQEGHVYHWQARTYDGNDHSVMTGDCEFIVDNGGPTTAPLISSTDYPADGNYHGGLGVTGSFTLSANGAPDVAKYRYWWEGKPFREVAAPTLSATVTVPITPPYPDVARLLDDVTVAGPRVLHVASVDPVGHVGPDRTFSVLVGSAPAPAGWWKLDDGAAATQLADSSGRNRPLTAEAAAPAKQNTGWGDGGSAYTFNGSTTALKAGQPVLNTAKSFSVSAWARLTAFQSSSQNVVSQDGARMSGFQLWYAQVENRWQLQMAEDDVDFASRTEALSTRAGQIGAWTHLAGVYDAETKQMRLYVNGSLEAGATLARGFNATGSLRIGRAQWNGLSVDWFNGDIDDVRVWQRVIDPREIAALATAEVGRWTLDSTVADTSGFGHDLSPEGNAGFDYVGNDPADAGSALLDGWGSWFATAGPVARTDQSFSVSAWARVSAVPTGNITAIAQDGTGQSGFYLGLKHDGTAPHWSMSMVDTDAQATGWVTAAAAPVITNADVGRWYHLVGVFDRPAQQIRLYVDGVLAATATRTAFWSSTGVFTVGRAQWYSSVGPLQVDFWHGAIDDVRVYAGVLTPNRIAMIDDGQL</sequence>
<feature type="region of interest" description="Disordered" evidence="5">
    <location>
        <begin position="719"/>
        <end position="738"/>
    </location>
</feature>
<dbReference type="GO" id="GO:0005576">
    <property type="term" value="C:extracellular region"/>
    <property type="evidence" value="ECO:0007669"/>
    <property type="project" value="UniProtKB-SubCell"/>
</dbReference>
<dbReference type="InterPro" id="IPR006558">
    <property type="entry name" value="LamG-like"/>
</dbReference>
<dbReference type="Pfam" id="PF24517">
    <property type="entry name" value="CBM96"/>
    <property type="match status" value="1"/>
</dbReference>
<evidence type="ECO:0000313" key="9">
    <source>
        <dbReference type="Proteomes" id="UP000482960"/>
    </source>
</evidence>
<protein>
    <recommendedName>
        <fullName evidence="7">LamG-like jellyroll fold domain-containing protein</fullName>
    </recommendedName>
</protein>
<comment type="caution">
    <text evidence="8">The sequence shown here is derived from an EMBL/GenBank/DDBJ whole genome shotgun (WGS) entry which is preliminary data.</text>
</comment>
<dbReference type="Proteomes" id="UP000482960">
    <property type="component" value="Unassembled WGS sequence"/>
</dbReference>
<dbReference type="InterPro" id="IPR055372">
    <property type="entry name" value="CBM96"/>
</dbReference>
<keyword evidence="2" id="KW-0964">Secreted</keyword>
<evidence type="ECO:0000256" key="5">
    <source>
        <dbReference type="SAM" id="MobiDB-lite"/>
    </source>
</evidence>
<dbReference type="AlphaFoldDB" id="A0A6V8KX42"/>
<proteinExistence type="predicted"/>
<keyword evidence="9" id="KW-1185">Reference proteome</keyword>
<dbReference type="EMBL" id="BLPG01000001">
    <property type="protein sequence ID" value="GFJ86869.1"/>
    <property type="molecule type" value="Genomic_DNA"/>
</dbReference>
<dbReference type="Pfam" id="PF13385">
    <property type="entry name" value="Laminin_G_3"/>
    <property type="match status" value="2"/>
</dbReference>
<dbReference type="PANTHER" id="PTHR46943:SF1">
    <property type="entry name" value="PENTRAXIN-RELATED PROTEIN PTX3"/>
    <property type="match status" value="1"/>
</dbReference>
<comment type="subcellular location">
    <subcellularLocation>
        <location evidence="1">Secreted</location>
    </subcellularLocation>
</comment>
<keyword evidence="3 6" id="KW-0732">Signal</keyword>
<evidence type="ECO:0000256" key="3">
    <source>
        <dbReference type="ARBA" id="ARBA00022729"/>
    </source>
</evidence>
<reference evidence="8 9" key="1">
    <citation type="submission" date="2020-03" db="EMBL/GenBank/DDBJ databases">
        <title>Whole genome shotgun sequence of Phytohabitans rumicis NBRC 108638.</title>
        <authorList>
            <person name="Komaki H."/>
            <person name="Tamura T."/>
        </authorList>
    </citation>
    <scope>NUCLEOTIDE SEQUENCE [LARGE SCALE GENOMIC DNA]</scope>
    <source>
        <strain evidence="8 9">NBRC 108638</strain>
    </source>
</reference>
<evidence type="ECO:0000259" key="7">
    <source>
        <dbReference type="SMART" id="SM00560"/>
    </source>
</evidence>
<feature type="signal peptide" evidence="6">
    <location>
        <begin position="1"/>
        <end position="31"/>
    </location>
</feature>
<dbReference type="InterPro" id="IPR042837">
    <property type="entry name" value="PTX3"/>
</dbReference>
<organism evidence="8 9">
    <name type="scientific">Phytohabitans rumicis</name>
    <dbReference type="NCBI Taxonomy" id="1076125"/>
    <lineage>
        <taxon>Bacteria</taxon>
        <taxon>Bacillati</taxon>
        <taxon>Actinomycetota</taxon>
        <taxon>Actinomycetes</taxon>
        <taxon>Micromonosporales</taxon>
        <taxon>Micromonosporaceae</taxon>
    </lineage>
</organism>
<dbReference type="PANTHER" id="PTHR46943">
    <property type="entry name" value="PENTRAXIN-RELATED PROTEIN PTX3"/>
    <property type="match status" value="1"/>
</dbReference>